<keyword evidence="4" id="KW-0964">Secreted</keyword>
<name>A0A0K0FXE9_STRVS</name>
<evidence type="ECO:0000256" key="3">
    <source>
        <dbReference type="ARBA" id="ARBA00017453"/>
    </source>
</evidence>
<dbReference type="GO" id="GO:0008289">
    <property type="term" value="F:lipid binding"/>
    <property type="evidence" value="ECO:0007669"/>
    <property type="project" value="UniProtKB-KW"/>
</dbReference>
<evidence type="ECO:0000256" key="5">
    <source>
        <dbReference type="ARBA" id="ARBA00022729"/>
    </source>
</evidence>
<organism evidence="9 10">
    <name type="scientific">Strongyloides venezuelensis</name>
    <name type="common">Threadworm</name>
    <dbReference type="NCBI Taxonomy" id="75913"/>
    <lineage>
        <taxon>Eukaryota</taxon>
        <taxon>Metazoa</taxon>
        <taxon>Ecdysozoa</taxon>
        <taxon>Nematoda</taxon>
        <taxon>Chromadorea</taxon>
        <taxon>Rhabditida</taxon>
        <taxon>Tylenchina</taxon>
        <taxon>Panagrolaimomorpha</taxon>
        <taxon>Strongyloidoidea</taxon>
        <taxon>Strongyloididae</taxon>
        <taxon>Strongyloides</taxon>
    </lineage>
</organism>
<reference evidence="9" key="1">
    <citation type="submission" date="2014-07" db="EMBL/GenBank/DDBJ databases">
        <authorList>
            <person name="Martin A.A"/>
            <person name="De Silva N."/>
        </authorList>
    </citation>
    <scope>NUCLEOTIDE SEQUENCE</scope>
</reference>
<sequence>MISIRLLVIAIIGITVVAGNALPYDQIPAQFKEFVPEEVKDFYKGITQEDRAVLIEIAKNHDNFANEEEAIAALKEKSPALGEKAESLYKMVKDKVNSLSEEPKTFAKELIKEARALRPAPGEKPNLDKLKELVNKYIVKYKELSDAAKTELRQVFPKMHALAENEKFQKLVKGLLNVEN</sequence>
<evidence type="ECO:0000313" key="10">
    <source>
        <dbReference type="WBParaSite" id="SVE_1712500.1"/>
    </source>
</evidence>
<dbReference type="Proteomes" id="UP000035680">
    <property type="component" value="Unassembled WGS sequence"/>
</dbReference>
<protein>
    <recommendedName>
        <fullName evidence="3">Fatty-acid and retinol-binding protein 1</fullName>
    </recommendedName>
</protein>
<evidence type="ECO:0000256" key="4">
    <source>
        <dbReference type="ARBA" id="ARBA00022525"/>
    </source>
</evidence>
<feature type="chain" id="PRO_5005330218" description="Fatty-acid and retinol-binding protein 1" evidence="8">
    <location>
        <begin position="22"/>
        <end position="180"/>
    </location>
</feature>
<evidence type="ECO:0000256" key="7">
    <source>
        <dbReference type="ARBA" id="ARBA00023121"/>
    </source>
</evidence>
<keyword evidence="9" id="KW-1185">Reference proteome</keyword>
<dbReference type="GO" id="GO:0005576">
    <property type="term" value="C:extracellular region"/>
    <property type="evidence" value="ECO:0007669"/>
    <property type="project" value="UniProtKB-SubCell"/>
</dbReference>
<evidence type="ECO:0000256" key="1">
    <source>
        <dbReference type="ARBA" id="ARBA00004613"/>
    </source>
</evidence>
<evidence type="ECO:0000256" key="6">
    <source>
        <dbReference type="ARBA" id="ARBA00023054"/>
    </source>
</evidence>
<proteinExistence type="inferred from homology"/>
<dbReference type="Pfam" id="PF05823">
    <property type="entry name" value="Gp-FAR-1"/>
    <property type="match status" value="1"/>
</dbReference>
<evidence type="ECO:0000313" key="9">
    <source>
        <dbReference type="Proteomes" id="UP000035680"/>
    </source>
</evidence>
<dbReference type="PANTHER" id="PTHR31418">
    <property type="entry name" value="FATTY-ACID AND RETINOL-BINDING PROTEIN 1"/>
    <property type="match status" value="1"/>
</dbReference>
<dbReference type="WBParaSite" id="SVE_1712500.1">
    <property type="protein sequence ID" value="SVE_1712500.1"/>
    <property type="gene ID" value="SVE_1712500"/>
</dbReference>
<keyword evidence="6" id="KW-0175">Coiled coil</keyword>
<comment type="similarity">
    <text evidence="2">Belongs to the fatty-acid and retinol-binding protein (FARBP) family.</text>
</comment>
<keyword evidence="7" id="KW-0446">Lipid-binding</keyword>
<dbReference type="InterPro" id="IPR008632">
    <property type="entry name" value="Gp-FAR-1"/>
</dbReference>
<reference evidence="10" key="2">
    <citation type="submission" date="2015-08" db="UniProtKB">
        <authorList>
            <consortium name="WormBaseParasite"/>
        </authorList>
    </citation>
    <scope>IDENTIFICATION</scope>
</reference>
<accession>A0A0K0FXE9</accession>
<evidence type="ECO:0000256" key="2">
    <source>
        <dbReference type="ARBA" id="ARBA00006648"/>
    </source>
</evidence>
<feature type="signal peptide" evidence="8">
    <location>
        <begin position="1"/>
        <end position="21"/>
    </location>
</feature>
<comment type="subcellular location">
    <subcellularLocation>
        <location evidence="1">Secreted</location>
    </subcellularLocation>
</comment>
<dbReference type="PANTHER" id="PTHR31418:SF7">
    <property type="entry name" value="FATTY-ACID AND RETINOL-BINDING PROTEIN 1"/>
    <property type="match status" value="1"/>
</dbReference>
<keyword evidence="5 8" id="KW-0732">Signal</keyword>
<dbReference type="STRING" id="75913.A0A0K0FXE9"/>
<dbReference type="Gene3D" id="1.20.120.1100">
    <property type="match status" value="1"/>
</dbReference>
<evidence type="ECO:0000256" key="8">
    <source>
        <dbReference type="SAM" id="SignalP"/>
    </source>
</evidence>
<dbReference type="AlphaFoldDB" id="A0A0K0FXE9"/>